<evidence type="ECO:0000256" key="2">
    <source>
        <dbReference type="ARBA" id="ARBA00022741"/>
    </source>
</evidence>
<evidence type="ECO:0000256" key="1">
    <source>
        <dbReference type="ARBA" id="ARBA00022679"/>
    </source>
</evidence>
<keyword evidence="9" id="KW-1185">Reference proteome</keyword>
<dbReference type="GO" id="GO:0005524">
    <property type="term" value="F:ATP binding"/>
    <property type="evidence" value="ECO:0007669"/>
    <property type="project" value="UniProtKB-UniRule"/>
</dbReference>
<feature type="compositionally biased region" description="Low complexity" evidence="6">
    <location>
        <begin position="282"/>
        <end position="307"/>
    </location>
</feature>
<dbReference type="KEGG" id="sxi:SXIM_50210"/>
<dbReference type="SUPFAM" id="SSF56112">
    <property type="entry name" value="Protein kinase-like (PK-like)"/>
    <property type="match status" value="1"/>
</dbReference>
<evidence type="ECO:0000259" key="7">
    <source>
        <dbReference type="PROSITE" id="PS50011"/>
    </source>
</evidence>
<dbReference type="RefSeq" id="WP_046725165.1">
    <property type="nucleotide sequence ID" value="NZ_CP009922.3"/>
</dbReference>
<dbReference type="Gene3D" id="1.10.510.10">
    <property type="entry name" value="Transferase(Phosphotransferase) domain 1"/>
    <property type="match status" value="2"/>
</dbReference>
<keyword evidence="2 5" id="KW-0547">Nucleotide-binding</keyword>
<feature type="region of interest" description="Disordered" evidence="6">
    <location>
        <begin position="332"/>
        <end position="380"/>
    </location>
</feature>
<feature type="domain" description="Protein kinase" evidence="7">
    <location>
        <begin position="15"/>
        <end position="220"/>
    </location>
</feature>
<keyword evidence="3 8" id="KW-0418">Kinase</keyword>
<dbReference type="GO" id="GO:0004674">
    <property type="term" value="F:protein serine/threonine kinase activity"/>
    <property type="evidence" value="ECO:0007669"/>
    <property type="project" value="TreeGrafter"/>
</dbReference>
<dbReference type="Proteomes" id="UP000034034">
    <property type="component" value="Chromosome"/>
</dbReference>
<sequence>MEPLRPSDPPRIGGCRLLGRLGEGSTGLVYLARSVGGTPLALKVLHRPRRPYRGPAVHHPFLVPVVGGGTDENGTWMAYPYEPGPALPLAVAAHGPLPRRSVRALGGMLAGALGALHAAGLTHGGLHPGKILLAADGPRLTDTAGPVVRGDEASDIFALGQVLVYAATGRTPYDDPAELADVPRSLLEVLQACLDPDPALRPVARELSEELGGNQGEGWLPPALTAEIAARAQHPPVGEEHTAGPHGGPAGERQAPRQGRGRHSRGYDAVGSGLVGPPAPRPGAAGQAEPGTAAAGGEPTAEPATGTPTRRGLIAIAAGGLVVAGAPPSGHGWCAGPRAGPAPREPPERGGPSACTSISPARRPATAGASTGASPWPWKS</sequence>
<protein>
    <submittedName>
        <fullName evidence="8">Serine threonine protein kinase</fullName>
    </submittedName>
</protein>
<dbReference type="AlphaFoldDB" id="A0A0F7FZU8"/>
<dbReference type="HOGENOM" id="CLU_727450_0_0_11"/>
<proteinExistence type="predicted"/>
<dbReference type="PATRIC" id="fig|408015.6.peg.5087"/>
<name>A0A0F7FZU8_9ACTN</name>
<evidence type="ECO:0000256" key="4">
    <source>
        <dbReference type="ARBA" id="ARBA00022840"/>
    </source>
</evidence>
<keyword evidence="1" id="KW-0808">Transferase</keyword>
<dbReference type="InterPro" id="IPR011009">
    <property type="entry name" value="Kinase-like_dom_sf"/>
</dbReference>
<dbReference type="STRING" id="408015.SXIM_50210"/>
<accession>A0A0F7FZU8</accession>
<evidence type="ECO:0000256" key="5">
    <source>
        <dbReference type="PROSITE-ProRule" id="PRU10141"/>
    </source>
</evidence>
<keyword evidence="4 5" id="KW-0067">ATP-binding</keyword>
<dbReference type="PROSITE" id="PS50011">
    <property type="entry name" value="PROTEIN_KINASE_DOM"/>
    <property type="match status" value="1"/>
</dbReference>
<evidence type="ECO:0000313" key="8">
    <source>
        <dbReference type="EMBL" id="AKG46405.1"/>
    </source>
</evidence>
<dbReference type="PROSITE" id="PS00107">
    <property type="entry name" value="PROTEIN_KINASE_ATP"/>
    <property type="match status" value="1"/>
</dbReference>
<reference evidence="8" key="1">
    <citation type="submission" date="2019-08" db="EMBL/GenBank/DDBJ databases">
        <title>Complete genome sequence of a mangrove-derived Streptomyces xiamenensis.</title>
        <authorList>
            <person name="Xu J."/>
        </authorList>
    </citation>
    <scope>NUCLEOTIDE SEQUENCE</scope>
    <source>
        <strain evidence="8">318</strain>
    </source>
</reference>
<evidence type="ECO:0000256" key="3">
    <source>
        <dbReference type="ARBA" id="ARBA00022777"/>
    </source>
</evidence>
<dbReference type="InterPro" id="IPR017441">
    <property type="entry name" value="Protein_kinase_ATP_BS"/>
</dbReference>
<feature type="binding site" evidence="5">
    <location>
        <position position="43"/>
    </location>
    <ligand>
        <name>ATP</name>
        <dbReference type="ChEBI" id="CHEBI:30616"/>
    </ligand>
</feature>
<gene>
    <name evidence="8" type="ORF">SXIM_50210</name>
</gene>
<dbReference type="PANTHER" id="PTHR43289">
    <property type="entry name" value="MITOGEN-ACTIVATED PROTEIN KINASE KINASE KINASE 20-RELATED"/>
    <property type="match status" value="1"/>
</dbReference>
<feature type="region of interest" description="Disordered" evidence="6">
    <location>
        <begin position="233"/>
        <end position="307"/>
    </location>
</feature>
<dbReference type="EMBL" id="CP009922">
    <property type="protein sequence ID" value="AKG46405.1"/>
    <property type="molecule type" value="Genomic_DNA"/>
</dbReference>
<evidence type="ECO:0000313" key="9">
    <source>
        <dbReference type="Proteomes" id="UP000034034"/>
    </source>
</evidence>
<dbReference type="InterPro" id="IPR000719">
    <property type="entry name" value="Prot_kinase_dom"/>
</dbReference>
<organism evidence="8 9">
    <name type="scientific">Streptomyces xiamenensis</name>
    <dbReference type="NCBI Taxonomy" id="408015"/>
    <lineage>
        <taxon>Bacteria</taxon>
        <taxon>Bacillati</taxon>
        <taxon>Actinomycetota</taxon>
        <taxon>Actinomycetes</taxon>
        <taxon>Kitasatosporales</taxon>
        <taxon>Streptomycetaceae</taxon>
        <taxon>Streptomyces</taxon>
    </lineage>
</organism>
<dbReference type="PANTHER" id="PTHR43289:SF33">
    <property type="entry name" value="SERINE_THREONINE KINASE 31"/>
    <property type="match status" value="1"/>
</dbReference>
<evidence type="ECO:0000256" key="6">
    <source>
        <dbReference type="SAM" id="MobiDB-lite"/>
    </source>
</evidence>